<keyword evidence="3" id="KW-0804">Transcription</keyword>
<evidence type="ECO:0000256" key="1">
    <source>
        <dbReference type="ARBA" id="ARBA00023015"/>
    </source>
</evidence>
<dbReference type="InterPro" id="IPR050109">
    <property type="entry name" value="HTH-type_TetR-like_transc_reg"/>
</dbReference>
<dbReference type="InterPro" id="IPR009057">
    <property type="entry name" value="Homeodomain-like_sf"/>
</dbReference>
<dbReference type="PANTHER" id="PTHR30055">
    <property type="entry name" value="HTH-TYPE TRANSCRIPTIONAL REGULATOR RUTR"/>
    <property type="match status" value="1"/>
</dbReference>
<evidence type="ECO:0000256" key="2">
    <source>
        <dbReference type="ARBA" id="ARBA00023125"/>
    </source>
</evidence>
<dbReference type="PANTHER" id="PTHR30055:SF238">
    <property type="entry name" value="MYCOFACTOCIN BIOSYNTHESIS TRANSCRIPTIONAL REGULATOR MFTR-RELATED"/>
    <property type="match status" value="1"/>
</dbReference>
<dbReference type="Pfam" id="PF00440">
    <property type="entry name" value="TetR_N"/>
    <property type="match status" value="1"/>
</dbReference>
<dbReference type="Proteomes" id="UP000182054">
    <property type="component" value="Unassembled WGS sequence"/>
</dbReference>
<evidence type="ECO:0000313" key="6">
    <source>
        <dbReference type="EMBL" id="SFA46560.1"/>
    </source>
</evidence>
<feature type="DNA-binding region" description="H-T-H motif" evidence="4">
    <location>
        <begin position="51"/>
        <end position="70"/>
    </location>
</feature>
<keyword evidence="1" id="KW-0805">Transcription regulation</keyword>
<evidence type="ECO:0000256" key="4">
    <source>
        <dbReference type="PROSITE-ProRule" id="PRU00335"/>
    </source>
</evidence>
<dbReference type="EMBL" id="FOJN01000004">
    <property type="protein sequence ID" value="SFA46560.1"/>
    <property type="molecule type" value="Genomic_DNA"/>
</dbReference>
<dbReference type="GO" id="GO:0003700">
    <property type="term" value="F:DNA-binding transcription factor activity"/>
    <property type="evidence" value="ECO:0007669"/>
    <property type="project" value="TreeGrafter"/>
</dbReference>
<dbReference type="SUPFAM" id="SSF46689">
    <property type="entry name" value="Homeodomain-like"/>
    <property type="match status" value="1"/>
</dbReference>
<organism evidence="6 7">
    <name type="scientific">Rhodococcoides kroppenstedtii</name>
    <dbReference type="NCBI Taxonomy" id="293050"/>
    <lineage>
        <taxon>Bacteria</taxon>
        <taxon>Bacillati</taxon>
        <taxon>Actinomycetota</taxon>
        <taxon>Actinomycetes</taxon>
        <taxon>Mycobacteriales</taxon>
        <taxon>Nocardiaceae</taxon>
        <taxon>Rhodococcoides</taxon>
    </lineage>
</organism>
<accession>A0A1I0T4D4</accession>
<dbReference type="PRINTS" id="PR00455">
    <property type="entry name" value="HTHTETR"/>
</dbReference>
<evidence type="ECO:0000313" key="7">
    <source>
        <dbReference type="Proteomes" id="UP000182054"/>
    </source>
</evidence>
<feature type="domain" description="HTH tetR-type" evidence="5">
    <location>
        <begin position="28"/>
        <end position="88"/>
    </location>
</feature>
<keyword evidence="2 4" id="KW-0238">DNA-binding</keyword>
<evidence type="ECO:0000259" key="5">
    <source>
        <dbReference type="PROSITE" id="PS50977"/>
    </source>
</evidence>
<dbReference type="AlphaFoldDB" id="A0A1I0T4D4"/>
<protein>
    <submittedName>
        <fullName evidence="6">Transcriptional regulator, TetR family</fullName>
    </submittedName>
</protein>
<dbReference type="Gene3D" id="1.10.357.10">
    <property type="entry name" value="Tetracycline Repressor, domain 2"/>
    <property type="match status" value="1"/>
</dbReference>
<reference evidence="6 7" key="1">
    <citation type="submission" date="2016-10" db="EMBL/GenBank/DDBJ databases">
        <authorList>
            <person name="de Groot N.N."/>
        </authorList>
    </citation>
    <scope>NUCLEOTIDE SEQUENCE [LARGE SCALE GENOMIC DNA]</scope>
    <source>
        <strain evidence="6 7">DSM 44908</strain>
    </source>
</reference>
<gene>
    <name evidence="6" type="ORF">SAMN05444374_10464</name>
</gene>
<proteinExistence type="predicted"/>
<dbReference type="GO" id="GO:0000976">
    <property type="term" value="F:transcription cis-regulatory region binding"/>
    <property type="evidence" value="ECO:0007669"/>
    <property type="project" value="TreeGrafter"/>
</dbReference>
<evidence type="ECO:0000256" key="3">
    <source>
        <dbReference type="ARBA" id="ARBA00023163"/>
    </source>
</evidence>
<dbReference type="PROSITE" id="PS50977">
    <property type="entry name" value="HTH_TETR_2"/>
    <property type="match status" value="1"/>
</dbReference>
<dbReference type="InterPro" id="IPR001647">
    <property type="entry name" value="HTH_TetR"/>
</dbReference>
<name>A0A1I0T4D4_9NOCA</name>
<sequence length="244" mass="27075">MTGDRPPAFPVERYRGTVPAHDESGETDRFRLDVMSAALELFESRGFDATTVDQIADRAGISRRTFFRQFRSKDDVVFVDHDVTLAAVRDFLARSELPPYDAVCDAAAQVYERFAGTPDTTRRRYRVVQAVPALRERELVMVLRYEQVFVGTLRDRTPDADPLITVQFAAAVTATHNYLLRRWLRDATAVSAADVRAALAAVRTRFAAPSSSTGPTVAILPPGVRPDDVTAVLSRHFGTVTTTE</sequence>